<proteinExistence type="predicted"/>
<evidence type="ECO:0000259" key="1">
    <source>
        <dbReference type="Pfam" id="PF09511"/>
    </source>
</evidence>
<comment type="caution">
    <text evidence="2">The sequence shown here is derived from an EMBL/GenBank/DDBJ whole genome shotgun (WGS) entry which is preliminary data.</text>
</comment>
<dbReference type="Proteomes" id="UP000786693">
    <property type="component" value="Unassembled WGS sequence"/>
</dbReference>
<protein>
    <recommendedName>
        <fullName evidence="1">T4 RNA ligase 1-like N-terminal domain-containing protein</fullName>
    </recommendedName>
</protein>
<dbReference type="RefSeq" id="WP_220750123.1">
    <property type="nucleotide sequence ID" value="NZ_BPFH01000007.1"/>
</dbReference>
<accession>A0ABQ4NQC9</accession>
<dbReference type="InterPro" id="IPR019039">
    <property type="entry name" value="T4-Rnl1-like_N"/>
</dbReference>
<dbReference type="Pfam" id="PF09511">
    <property type="entry name" value="RNA_lig_T4_1"/>
    <property type="match status" value="1"/>
</dbReference>
<dbReference type="Gene3D" id="1.10.3550.20">
    <property type="match status" value="1"/>
</dbReference>
<dbReference type="EMBL" id="BPFH01000007">
    <property type="protein sequence ID" value="GIT96620.1"/>
    <property type="molecule type" value="Genomic_DNA"/>
</dbReference>
<reference evidence="2 3" key="1">
    <citation type="submission" date="2021-05" db="EMBL/GenBank/DDBJ databases">
        <title>Bacteria Genome sequencing.</title>
        <authorList>
            <person name="Takabe Y."/>
            <person name="Nakajima Y."/>
            <person name="Suzuki S."/>
            <person name="Shiozaki T."/>
        </authorList>
    </citation>
    <scope>NUCLEOTIDE SEQUENCE [LARGE SCALE GENOMIC DNA]</scope>
    <source>
        <strain evidence="2 3">AI_62</strain>
    </source>
</reference>
<sequence length="373" mass="41206">MEIEIRTLADVTPHLPQDAGLFVAHREGYSFVDYSYVTDGTFANSVAQQCRGLKFDEDGRLIARPFHKFFNIGEREDPSEVDWSGPHVVMDKLDGSMVHPAQIGGKLVLMTRKGLSAQARAAEAWASDGVWALSAALLAAGRTPIFEYTAPDNQIVINYPSPALTLLAVRDTVSGRYAPIEELRDLAATWAVPVVQVFEPIKDIRAFIRDGRALEGQEGRVVAFADGTRYKLKADAYVLRHRALAGLAHEKDLMRLIAEDGLDDVLPLLPPDVAARAHAYRNGLMARLHVLQREVQAFVETVTDLDRRQAAERITANLEPRLRKIAFMMLDGKDPWESVLVLLASAGRSSTQVDAMRDLLLTEWTGIPVGTDA</sequence>
<gene>
    <name evidence="2" type="ORF">JANAI62_32430</name>
</gene>
<feature type="domain" description="T4 RNA ligase 1-like N-terminal" evidence="1">
    <location>
        <begin position="49"/>
        <end position="237"/>
    </location>
</feature>
<evidence type="ECO:0000313" key="3">
    <source>
        <dbReference type="Proteomes" id="UP000786693"/>
    </source>
</evidence>
<keyword evidence="3" id="KW-1185">Reference proteome</keyword>
<name>A0ABQ4NQC9_9RHOB</name>
<evidence type="ECO:0000313" key="2">
    <source>
        <dbReference type="EMBL" id="GIT96620.1"/>
    </source>
</evidence>
<organism evidence="2 3">
    <name type="scientific">Jannaschia pagri</name>
    <dbReference type="NCBI Taxonomy" id="2829797"/>
    <lineage>
        <taxon>Bacteria</taxon>
        <taxon>Pseudomonadati</taxon>
        <taxon>Pseudomonadota</taxon>
        <taxon>Alphaproteobacteria</taxon>
        <taxon>Rhodobacterales</taxon>
        <taxon>Roseobacteraceae</taxon>
        <taxon>Jannaschia</taxon>
    </lineage>
</organism>